<dbReference type="InterPro" id="IPR000719">
    <property type="entry name" value="Prot_kinase_dom"/>
</dbReference>
<dbReference type="InterPro" id="IPR011009">
    <property type="entry name" value="Kinase-like_dom_sf"/>
</dbReference>
<dbReference type="EMBL" id="CAJVPK010001896">
    <property type="protein sequence ID" value="CAG8601529.1"/>
    <property type="molecule type" value="Genomic_DNA"/>
</dbReference>
<dbReference type="Pfam" id="PF22215">
    <property type="entry name" value="MLKL_N"/>
    <property type="match status" value="1"/>
</dbReference>
<dbReference type="Gene3D" id="1.20.930.20">
    <property type="entry name" value="Adaptor protein Cbl, N-terminal domain"/>
    <property type="match status" value="1"/>
</dbReference>
<name>A0A9N9GGW7_9GLOM</name>
<keyword evidence="2" id="KW-0067">ATP-binding</keyword>
<proteinExistence type="predicted"/>
<organism evidence="5 6">
    <name type="scientific">Diversispora eburnea</name>
    <dbReference type="NCBI Taxonomy" id="1213867"/>
    <lineage>
        <taxon>Eukaryota</taxon>
        <taxon>Fungi</taxon>
        <taxon>Fungi incertae sedis</taxon>
        <taxon>Mucoromycota</taxon>
        <taxon>Glomeromycotina</taxon>
        <taxon>Glomeromycetes</taxon>
        <taxon>Diversisporales</taxon>
        <taxon>Diversisporaceae</taxon>
        <taxon>Diversispora</taxon>
    </lineage>
</organism>
<evidence type="ECO:0000256" key="1">
    <source>
        <dbReference type="ARBA" id="ARBA00022741"/>
    </source>
</evidence>
<dbReference type="PANTHER" id="PTHR44329:SF298">
    <property type="entry name" value="MIXED LINEAGE KINASE DOMAIN-LIKE PROTEIN"/>
    <property type="match status" value="1"/>
</dbReference>
<comment type="caution">
    <text evidence="5">The sequence shown here is derived from an EMBL/GenBank/DDBJ whole genome shotgun (WGS) entry which is preliminary data.</text>
</comment>
<dbReference type="InterPro" id="IPR054000">
    <property type="entry name" value="MLKL_N"/>
</dbReference>
<evidence type="ECO:0000256" key="2">
    <source>
        <dbReference type="ARBA" id="ARBA00022840"/>
    </source>
</evidence>
<dbReference type="Gene3D" id="1.10.510.10">
    <property type="entry name" value="Transferase(Phosphotransferase) domain 1"/>
    <property type="match status" value="1"/>
</dbReference>
<dbReference type="InterPro" id="IPR059179">
    <property type="entry name" value="MLKL-like_MCAfunc"/>
</dbReference>
<evidence type="ECO:0000259" key="4">
    <source>
        <dbReference type="PROSITE" id="PS50011"/>
    </source>
</evidence>
<protein>
    <submittedName>
        <fullName evidence="5">10310_t:CDS:1</fullName>
    </submittedName>
</protein>
<feature type="non-terminal residue" evidence="5">
    <location>
        <position position="1"/>
    </location>
</feature>
<dbReference type="AlphaFoldDB" id="A0A9N9GGW7"/>
<sequence>MSFEALATTVEVAESLDTIGRFSNLDIAKNTLGAVGAIGEAVKPFVPLIGAVTLVISEIVAVYETAQYNKKICNSLMDRVNAAEAAIKTLKRRQTENEQNFRNQEYYKSFVRFVEIMKRIKKFIGDVSNLHGYQKFVHSGSVKIKFDSLVSDFDIVMKDLHFTMAVANDEQRRIDQMALESDVADMKKFLERIEGGITDQNQKINIVLHEVSLMKEKLDHPDSSDNNIKDIKANEIKPTELNDPLMSKATDRRGKSPQIVKKMYKNFEVACKPIDLQSNDPKEASKIQGHLAILGKLRESPNIIRFYGLSNTENSDVMVFEWAEYGSLRDLYCKFDIAWHGKVQIALDICRGLTFLHSCDILHHDIRCDHIMMATGLIPKIAKFNYSRMASGPTSDMKG</sequence>
<reference evidence="5" key="1">
    <citation type="submission" date="2021-06" db="EMBL/GenBank/DDBJ databases">
        <authorList>
            <person name="Kallberg Y."/>
            <person name="Tangrot J."/>
            <person name="Rosling A."/>
        </authorList>
    </citation>
    <scope>NUCLEOTIDE SEQUENCE</scope>
    <source>
        <strain evidence="5">AZ414A</strain>
    </source>
</reference>
<keyword evidence="3" id="KW-0175">Coiled coil</keyword>
<dbReference type="InterPro" id="IPR036537">
    <property type="entry name" value="Adaptor_Cbl_N_dom_sf"/>
</dbReference>
<feature type="coiled-coil region" evidence="3">
    <location>
        <begin position="73"/>
        <end position="100"/>
    </location>
</feature>
<dbReference type="GO" id="GO:0005524">
    <property type="term" value="F:ATP binding"/>
    <property type="evidence" value="ECO:0007669"/>
    <property type="project" value="UniProtKB-KW"/>
</dbReference>
<dbReference type="GO" id="GO:0004672">
    <property type="term" value="F:protein kinase activity"/>
    <property type="evidence" value="ECO:0007669"/>
    <property type="project" value="InterPro"/>
</dbReference>
<keyword evidence="6" id="KW-1185">Reference proteome</keyword>
<dbReference type="GO" id="GO:0007166">
    <property type="term" value="P:cell surface receptor signaling pathway"/>
    <property type="evidence" value="ECO:0007669"/>
    <property type="project" value="InterPro"/>
</dbReference>
<dbReference type="InterPro" id="IPR051681">
    <property type="entry name" value="Ser/Thr_Kinases-Pseudokinases"/>
</dbReference>
<dbReference type="CDD" id="cd21037">
    <property type="entry name" value="MLKL_NTD"/>
    <property type="match status" value="1"/>
</dbReference>
<evidence type="ECO:0000313" key="5">
    <source>
        <dbReference type="EMBL" id="CAG8601529.1"/>
    </source>
</evidence>
<dbReference type="GO" id="GO:0097527">
    <property type="term" value="P:necroptotic signaling pathway"/>
    <property type="evidence" value="ECO:0007669"/>
    <property type="project" value="TreeGrafter"/>
</dbReference>
<gene>
    <name evidence="5" type="ORF">DEBURN_LOCUS9544</name>
</gene>
<accession>A0A9N9GGW7</accession>
<dbReference type="PANTHER" id="PTHR44329">
    <property type="entry name" value="SERINE/THREONINE-PROTEIN KINASE TNNI3K-RELATED"/>
    <property type="match status" value="1"/>
</dbReference>
<keyword evidence="1" id="KW-0547">Nucleotide-binding</keyword>
<dbReference type="OrthoDB" id="2314769at2759"/>
<dbReference type="Pfam" id="PF07714">
    <property type="entry name" value="PK_Tyr_Ser-Thr"/>
    <property type="match status" value="1"/>
</dbReference>
<evidence type="ECO:0000256" key="3">
    <source>
        <dbReference type="SAM" id="Coils"/>
    </source>
</evidence>
<dbReference type="InterPro" id="IPR001245">
    <property type="entry name" value="Ser-Thr/Tyr_kinase_cat_dom"/>
</dbReference>
<dbReference type="PROSITE" id="PS50011">
    <property type="entry name" value="PROTEIN_KINASE_DOM"/>
    <property type="match status" value="1"/>
</dbReference>
<dbReference type="SUPFAM" id="SSF56112">
    <property type="entry name" value="Protein kinase-like (PK-like)"/>
    <property type="match status" value="1"/>
</dbReference>
<evidence type="ECO:0000313" key="6">
    <source>
        <dbReference type="Proteomes" id="UP000789706"/>
    </source>
</evidence>
<feature type="domain" description="Protein kinase" evidence="4">
    <location>
        <begin position="245"/>
        <end position="399"/>
    </location>
</feature>
<dbReference type="Proteomes" id="UP000789706">
    <property type="component" value="Unassembled WGS sequence"/>
</dbReference>